<proteinExistence type="predicted"/>
<dbReference type="EMBL" id="CP016070">
    <property type="protein sequence ID" value="AOW80093.1"/>
    <property type="molecule type" value="Genomic_DNA"/>
</dbReference>
<reference evidence="2 3" key="1">
    <citation type="submission" date="2016-06" db="EMBL/GenBank/DDBJ databases">
        <title>Discovery of anaerobic lithoheterotrophic haloarchaeon capable of sulfur respiration by hydrogen and formate.</title>
        <authorList>
            <person name="Sorokin D.Y."/>
            <person name="Kublanov I.V."/>
            <person name="Roman P."/>
            <person name="Sinninghe Damste J.S."/>
            <person name="Golyshin P.N."/>
            <person name="Rojo D."/>
            <person name="Ciordia S."/>
            <person name="Mena Md.C."/>
            <person name="Ferrer M."/>
            <person name="Smedile F."/>
            <person name="Messina E."/>
            <person name="La Cono V."/>
            <person name="Yakimov M.M."/>
        </authorList>
    </citation>
    <scope>NUCLEOTIDE SEQUENCE [LARGE SCALE GENOMIC DNA]</scope>
    <source>
        <strain evidence="2 3">HTSR1</strain>
    </source>
</reference>
<feature type="region of interest" description="Disordered" evidence="1">
    <location>
        <begin position="215"/>
        <end position="235"/>
    </location>
</feature>
<dbReference type="GeneID" id="60596671"/>
<dbReference type="SUPFAM" id="SSF75011">
    <property type="entry name" value="3-carboxy-cis,cis-mucoante lactonizing enzyme"/>
    <property type="match status" value="1"/>
</dbReference>
<evidence type="ECO:0000256" key="1">
    <source>
        <dbReference type="SAM" id="MobiDB-lite"/>
    </source>
</evidence>
<dbReference type="AlphaFoldDB" id="A0A1D8S416"/>
<dbReference type="RefSeq" id="WP_070364811.1">
    <property type="nucleotide sequence ID" value="NZ_CP016070.1"/>
</dbReference>
<sequence>MSEENNTFEISRRKTLAALGTIGAASAGAGLGTSAWFNDTETFEGNTITAGELDLKVDWQEHYYDGSSGRNLVSYSEPVEGDHVALPDPEDPQVWVPRDSLGEFMDATALEAFPDPDGDGIQEMEYDGMDDTWTYDPCSMGADTTEDLDPKIANALRTDNGDTYDDEADEYKPLIALDDVKPGDFGELTFSLHLCDNPGYLWIQAGNVTWWENETTEPEAEAENETGGSQQNNTDGADIELADAIQTVWWYDARGDNVLQSCDVETVYLSNSGGSESTDPTTVYEVQLDGSATTTELFVAPDDGNFTKSDAIAATPNEDEIVTFDKTSEHLGVYSISNGTFTDKGQVSGGPGGQSVVLAGHSLSGTLWAASQDTNKLYTIDTDVPSMTEVGVVTKEDDTELDLLGADIVFGSDGLYILSNEEDALYKVEDPNEDTAATEVGGDFSGRTITGLTIKDSDDGNLLASDQGDNVIVEIDKEDGSEVGTYQLDTDIGGGDMTSGLFCGEVFRRGTLGADLAALSSGNGIPLDGNIATPIDEVAGIDNDEIETSADRDLFVPNLNHYIGFAWYVPPEVGNEIQTDAVEFDLGFYTEQARHNDGAGMGNETEV</sequence>
<accession>A0A1D8S416</accession>
<dbReference type="KEGG" id="halh:HTSR_0908"/>
<feature type="compositionally biased region" description="Acidic residues" evidence="1">
    <location>
        <begin position="215"/>
        <end position="224"/>
    </location>
</feature>
<dbReference type="Proteomes" id="UP000185608">
    <property type="component" value="Chromosome"/>
</dbReference>
<dbReference type="InterPro" id="IPR023833">
    <property type="entry name" value="Signal_pept_SipW-depend-type"/>
</dbReference>
<evidence type="ECO:0000313" key="3">
    <source>
        <dbReference type="Proteomes" id="UP000185608"/>
    </source>
</evidence>
<organism evidence="2 3">
    <name type="scientific">Halodesulfurarchaeum formicicum</name>
    <dbReference type="NCBI Taxonomy" id="1873524"/>
    <lineage>
        <taxon>Archaea</taxon>
        <taxon>Methanobacteriati</taxon>
        <taxon>Methanobacteriota</taxon>
        <taxon>Stenosarchaea group</taxon>
        <taxon>Halobacteria</taxon>
        <taxon>Halobacteriales</taxon>
        <taxon>Halobacteriaceae</taxon>
        <taxon>Halodesulfurarchaeum</taxon>
    </lineage>
</organism>
<dbReference type="InterPro" id="IPR006311">
    <property type="entry name" value="TAT_signal"/>
</dbReference>
<dbReference type="PROSITE" id="PS51318">
    <property type="entry name" value="TAT"/>
    <property type="match status" value="1"/>
</dbReference>
<gene>
    <name evidence="2" type="ORF">HTSR_0908</name>
</gene>
<dbReference type="NCBIfam" id="TIGR04088">
    <property type="entry name" value="cognate_SipW"/>
    <property type="match status" value="1"/>
</dbReference>
<evidence type="ECO:0000313" key="2">
    <source>
        <dbReference type="EMBL" id="AOW80093.1"/>
    </source>
</evidence>
<name>A0A1D8S416_9EURY</name>
<protein>
    <submittedName>
        <fullName evidence="2">von Willebrand factor type A</fullName>
    </submittedName>
</protein>